<organism evidence="2 3">
    <name type="scientific">Fusobacterium ulcerans 12-1B</name>
    <dbReference type="NCBI Taxonomy" id="457404"/>
    <lineage>
        <taxon>Bacteria</taxon>
        <taxon>Fusobacteriati</taxon>
        <taxon>Fusobacteriota</taxon>
        <taxon>Fusobacteriia</taxon>
        <taxon>Fusobacteriales</taxon>
        <taxon>Fusobacteriaceae</taxon>
        <taxon>Fusobacterium</taxon>
    </lineage>
</organism>
<dbReference type="AlphaFoldDB" id="H1PQM1"/>
<accession>H1PQM1</accession>
<comment type="caution">
    <text evidence="2">The sequence shown here is derived from an EMBL/GenBank/DDBJ whole genome shotgun (WGS) entry which is preliminary data.</text>
</comment>
<evidence type="ECO:0000313" key="2">
    <source>
        <dbReference type="EMBL" id="EHO83696.1"/>
    </source>
</evidence>
<dbReference type="PATRIC" id="fig|457404.5.peg.548"/>
<dbReference type="HOGENOM" id="CLU_071266_0_0_0"/>
<feature type="region of interest" description="Disordered" evidence="1">
    <location>
        <begin position="224"/>
        <end position="245"/>
    </location>
</feature>
<dbReference type="BioCyc" id="FSP457404-HMP:GTSQ-716-MONOMER"/>
<evidence type="ECO:0000256" key="1">
    <source>
        <dbReference type="SAM" id="MobiDB-lite"/>
    </source>
</evidence>
<keyword evidence="3" id="KW-1185">Reference proteome</keyword>
<dbReference type="EMBL" id="AGWJ02000002">
    <property type="protein sequence ID" value="EHO83696.1"/>
    <property type="molecule type" value="Genomic_DNA"/>
</dbReference>
<dbReference type="RefSeq" id="WP_008696105.1">
    <property type="nucleotide sequence ID" value="NZ_KE161007.1"/>
</dbReference>
<gene>
    <name evidence="2" type="ORF">HMPREF0402_00714</name>
</gene>
<evidence type="ECO:0000313" key="3">
    <source>
        <dbReference type="Proteomes" id="UP000003233"/>
    </source>
</evidence>
<sequence length="245" mass="28638">MSKKVIKADKKKTDPFADMKEILNQNTYQSTFDFGTFEIGEEDKKYIIQREEVIFDNFKTFSKSLYEICKALYEIKMKLKGDDTASFVAWYKHNKLSKDKVSELLKRYELFIQVPDKIEYISSLSIPAVKALTKKEVDLNVIDDILRLEIKNVDDINQKILEASPVEETEDKKEKIKNAFSLKTIKFFQKKIKNSASLKELVEAKKDIQVLKKHLQELEKEIELKEKEKENENNLTLPAGDQDEN</sequence>
<dbReference type="Proteomes" id="UP000003233">
    <property type="component" value="Unassembled WGS sequence"/>
</dbReference>
<reference evidence="2 3" key="1">
    <citation type="submission" date="2012-07" db="EMBL/GenBank/DDBJ databases">
        <title>The Genome Sequence of Fusobacterium ulcerans 12_1B.</title>
        <authorList>
            <consortium name="The Broad Institute Genome Sequencing Platform"/>
            <person name="Earl A."/>
            <person name="Ward D."/>
            <person name="Feldgarden M."/>
            <person name="Gevers D."/>
            <person name="Strauss J."/>
            <person name="Ambrose C.E."/>
            <person name="Allen-Vercoe E."/>
            <person name="Walker B."/>
            <person name="Young S.K."/>
            <person name="Zeng Q."/>
            <person name="Gargeya S."/>
            <person name="Fitzgerald M."/>
            <person name="Haas B."/>
            <person name="Abouelleil A."/>
            <person name="Alvarado L."/>
            <person name="Arachchi H.M."/>
            <person name="Berlin A.M."/>
            <person name="Chapman S.B."/>
            <person name="Goldberg J."/>
            <person name="Griggs A."/>
            <person name="Gujja S."/>
            <person name="Hansen M."/>
            <person name="Howarth C."/>
            <person name="Imamovic A."/>
            <person name="Larimer J."/>
            <person name="McCowen C."/>
            <person name="Montmayeur A."/>
            <person name="Murphy C."/>
            <person name="Neiman D."/>
            <person name="Pearson M."/>
            <person name="Priest M."/>
            <person name="Roberts A."/>
            <person name="Saif S."/>
            <person name="Shea T."/>
            <person name="Sisk P."/>
            <person name="Sykes S."/>
            <person name="Wortman J."/>
            <person name="Nusbaum C."/>
            <person name="Birren B."/>
        </authorList>
    </citation>
    <scope>NUCLEOTIDE SEQUENCE [LARGE SCALE GENOMIC DNA]</scope>
    <source>
        <strain evidence="2 3">12_1B</strain>
    </source>
</reference>
<protein>
    <submittedName>
        <fullName evidence="2">Uncharacterized protein</fullName>
    </submittedName>
</protein>
<name>H1PQM1_9FUSO</name>
<proteinExistence type="predicted"/>